<dbReference type="Pfam" id="PF10545">
    <property type="entry name" value="MADF_DNA_bdg"/>
    <property type="match status" value="1"/>
</dbReference>
<dbReference type="EMBL" id="JASPKY010000561">
    <property type="protein sequence ID" value="KAK9692886.1"/>
    <property type="molecule type" value="Genomic_DNA"/>
</dbReference>
<proteinExistence type="predicted"/>
<dbReference type="InterPro" id="IPR006578">
    <property type="entry name" value="MADF-dom"/>
</dbReference>
<organism evidence="3 4">
    <name type="scientific">Popillia japonica</name>
    <name type="common">Japanese beetle</name>
    <dbReference type="NCBI Taxonomy" id="7064"/>
    <lineage>
        <taxon>Eukaryota</taxon>
        <taxon>Metazoa</taxon>
        <taxon>Ecdysozoa</taxon>
        <taxon>Arthropoda</taxon>
        <taxon>Hexapoda</taxon>
        <taxon>Insecta</taxon>
        <taxon>Pterygota</taxon>
        <taxon>Neoptera</taxon>
        <taxon>Endopterygota</taxon>
        <taxon>Coleoptera</taxon>
        <taxon>Polyphaga</taxon>
        <taxon>Scarabaeiformia</taxon>
        <taxon>Scarabaeidae</taxon>
        <taxon>Rutelinae</taxon>
        <taxon>Popillia</taxon>
    </lineage>
</organism>
<evidence type="ECO:0000256" key="1">
    <source>
        <dbReference type="SAM" id="MobiDB-lite"/>
    </source>
</evidence>
<reference evidence="3 4" key="1">
    <citation type="journal article" date="2024" name="BMC Genomics">
        <title>De novo assembly and annotation of Popillia japonica's genome with initial clues to its potential as an invasive pest.</title>
        <authorList>
            <person name="Cucini C."/>
            <person name="Boschi S."/>
            <person name="Funari R."/>
            <person name="Cardaioli E."/>
            <person name="Iannotti N."/>
            <person name="Marturano G."/>
            <person name="Paoli F."/>
            <person name="Bruttini M."/>
            <person name="Carapelli A."/>
            <person name="Frati F."/>
            <person name="Nardi F."/>
        </authorList>
    </citation>
    <scope>NUCLEOTIDE SEQUENCE [LARGE SCALE GENOMIC DNA]</scope>
    <source>
        <strain evidence="3">DMR45628</strain>
    </source>
</reference>
<dbReference type="GO" id="GO:0005667">
    <property type="term" value="C:transcription regulator complex"/>
    <property type="evidence" value="ECO:0007669"/>
    <property type="project" value="TreeGrafter"/>
</dbReference>
<feature type="region of interest" description="Disordered" evidence="1">
    <location>
        <begin position="114"/>
        <end position="223"/>
    </location>
</feature>
<feature type="compositionally biased region" description="Pro residues" evidence="1">
    <location>
        <begin position="146"/>
        <end position="160"/>
    </location>
</feature>
<name>A0AAW1ISK6_POPJA</name>
<accession>A0AAW1ISK6</accession>
<evidence type="ECO:0000259" key="2">
    <source>
        <dbReference type="PROSITE" id="PS51029"/>
    </source>
</evidence>
<dbReference type="PANTHER" id="PTHR12243:SF60">
    <property type="entry name" value="SI:CH211-15D5.12-RELATED"/>
    <property type="match status" value="1"/>
</dbReference>
<feature type="compositionally biased region" description="Pro residues" evidence="1">
    <location>
        <begin position="171"/>
        <end position="185"/>
    </location>
</feature>
<evidence type="ECO:0000313" key="3">
    <source>
        <dbReference type="EMBL" id="KAK9692886.1"/>
    </source>
</evidence>
<sequence>MEVFNIKFVGEIEKHPELYDYTLREYSRKDCTEKAWNQVAKKVKLSASECKEKWRNLRSTFVKNLKPKASGCGRSKKKPYYLAECMQFTVPFIKTAGIPTGNLPEIFQQESVDDQDVGISSGEDTYSQSEVSISEQQSHPATSFPSLPPSPRLPLSPQPGPSSESPTSFPSLPPSPRLPLSPQPGPSSESPLDEVILPESTDMRAQVPPAQPTRKRKRPNVESDADKAFAEYFSAKPQKMSNSSSGNLRREGIQSFLNSMLPDLLLMNDVQLRTYKRKALLLIDEVMGTSPTDRPERLMTYEVL</sequence>
<dbReference type="AlphaFoldDB" id="A0AAW1ISK6"/>
<comment type="caution">
    <text evidence="3">The sequence shown here is derived from an EMBL/GenBank/DDBJ whole genome shotgun (WGS) entry which is preliminary data.</text>
</comment>
<dbReference type="GO" id="GO:0005634">
    <property type="term" value="C:nucleus"/>
    <property type="evidence" value="ECO:0007669"/>
    <property type="project" value="TreeGrafter"/>
</dbReference>
<dbReference type="PROSITE" id="PS51029">
    <property type="entry name" value="MADF"/>
    <property type="match status" value="1"/>
</dbReference>
<dbReference type="InterPro" id="IPR039353">
    <property type="entry name" value="TF_Adf1"/>
</dbReference>
<feature type="compositionally biased region" description="Low complexity" evidence="1">
    <location>
        <begin position="127"/>
        <end position="138"/>
    </location>
</feature>
<protein>
    <submittedName>
        <fullName evidence="3">Alcohol dehydrogenase transcription factor Myb/SANT-like</fullName>
    </submittedName>
</protein>
<gene>
    <name evidence="3" type="ORF">QE152_g34833</name>
</gene>
<evidence type="ECO:0000313" key="4">
    <source>
        <dbReference type="Proteomes" id="UP001458880"/>
    </source>
</evidence>
<dbReference type="SMART" id="SM00595">
    <property type="entry name" value="MADF"/>
    <property type="match status" value="1"/>
</dbReference>
<dbReference type="Proteomes" id="UP001458880">
    <property type="component" value="Unassembled WGS sequence"/>
</dbReference>
<dbReference type="GO" id="GO:0006357">
    <property type="term" value="P:regulation of transcription by RNA polymerase II"/>
    <property type="evidence" value="ECO:0007669"/>
    <property type="project" value="TreeGrafter"/>
</dbReference>
<keyword evidence="4" id="KW-1185">Reference proteome</keyword>
<feature type="compositionally biased region" description="Low complexity" evidence="1">
    <location>
        <begin position="161"/>
        <end position="170"/>
    </location>
</feature>
<dbReference type="PANTHER" id="PTHR12243">
    <property type="entry name" value="MADF DOMAIN TRANSCRIPTION FACTOR"/>
    <property type="match status" value="1"/>
</dbReference>
<feature type="domain" description="MADF" evidence="2">
    <location>
        <begin position="7"/>
        <end position="94"/>
    </location>
</feature>